<evidence type="ECO:0000313" key="2">
    <source>
        <dbReference type="Proteomes" id="UP000027195"/>
    </source>
</evidence>
<gene>
    <name evidence="1" type="ORF">BOTBODRAFT_139998</name>
</gene>
<dbReference type="InParanoid" id="A0A067LYN1"/>
<dbReference type="Proteomes" id="UP000027195">
    <property type="component" value="Unassembled WGS sequence"/>
</dbReference>
<dbReference type="HOGENOM" id="CLU_075379_0_0_1"/>
<protein>
    <submittedName>
        <fullName evidence="1">Uncharacterized protein</fullName>
    </submittedName>
</protein>
<dbReference type="OrthoDB" id="4202165at2759"/>
<evidence type="ECO:0000313" key="1">
    <source>
        <dbReference type="EMBL" id="KDQ07485.1"/>
    </source>
</evidence>
<keyword evidence="2" id="KW-1185">Reference proteome</keyword>
<reference evidence="2" key="1">
    <citation type="journal article" date="2014" name="Proc. Natl. Acad. Sci. U.S.A.">
        <title>Extensive sampling of basidiomycete genomes demonstrates inadequacy of the white-rot/brown-rot paradigm for wood decay fungi.</title>
        <authorList>
            <person name="Riley R."/>
            <person name="Salamov A.A."/>
            <person name="Brown D.W."/>
            <person name="Nagy L.G."/>
            <person name="Floudas D."/>
            <person name="Held B.W."/>
            <person name="Levasseur A."/>
            <person name="Lombard V."/>
            <person name="Morin E."/>
            <person name="Otillar R."/>
            <person name="Lindquist E.A."/>
            <person name="Sun H."/>
            <person name="LaButti K.M."/>
            <person name="Schmutz J."/>
            <person name="Jabbour D."/>
            <person name="Luo H."/>
            <person name="Baker S.E."/>
            <person name="Pisabarro A.G."/>
            <person name="Walton J.D."/>
            <person name="Blanchette R.A."/>
            <person name="Henrissat B."/>
            <person name="Martin F."/>
            <person name="Cullen D."/>
            <person name="Hibbett D.S."/>
            <person name="Grigoriev I.V."/>
        </authorList>
    </citation>
    <scope>NUCLEOTIDE SEQUENCE [LARGE SCALE GENOMIC DNA]</scope>
    <source>
        <strain evidence="2">FD-172 SS1</strain>
    </source>
</reference>
<name>A0A067LYN1_BOTB1</name>
<proteinExistence type="predicted"/>
<organism evidence="1 2">
    <name type="scientific">Botryobasidium botryosum (strain FD-172 SS1)</name>
    <dbReference type="NCBI Taxonomy" id="930990"/>
    <lineage>
        <taxon>Eukaryota</taxon>
        <taxon>Fungi</taxon>
        <taxon>Dikarya</taxon>
        <taxon>Basidiomycota</taxon>
        <taxon>Agaricomycotina</taxon>
        <taxon>Agaricomycetes</taxon>
        <taxon>Cantharellales</taxon>
        <taxon>Botryobasidiaceae</taxon>
        <taxon>Botryobasidium</taxon>
    </lineage>
</organism>
<dbReference type="AlphaFoldDB" id="A0A067LYN1"/>
<dbReference type="EMBL" id="KL198106">
    <property type="protein sequence ID" value="KDQ07485.1"/>
    <property type="molecule type" value="Genomic_DNA"/>
</dbReference>
<sequence length="280" mass="31283">MSYTETLLSSPLTLSPFHGAGSSSLLLELPAKRQDILDSQPSEVVDLALSRMREIGVQMIEWGTPLYRRMNVPRIMSNYAYAVPDDQVAQASNALVDLGLPLSIPSKFQISVDGDFQAQGRHHRITRHLSTALIQHVVIYPQSFTTLADGELLTTTTNYISTPLCPTILIPPPPAVFASLIRMMLRYTRFDPTLLALQSDVSELITYHLLGLADGYVDLEDDDEWERKDVDSRIATAVHLVRSWSMDRVWREGEEWIGDALAEVVRTGMVENLPCKLSSS</sequence>
<accession>A0A067LYN1</accession>